<keyword evidence="4" id="KW-0472">Membrane</keyword>
<feature type="transmembrane region" description="Helical" evidence="4">
    <location>
        <begin position="974"/>
        <end position="995"/>
    </location>
</feature>
<dbReference type="OrthoDB" id="10253115at2759"/>
<organism evidence="8 9">
    <name type="scientific">Seminavis robusta</name>
    <dbReference type="NCBI Taxonomy" id="568900"/>
    <lineage>
        <taxon>Eukaryota</taxon>
        <taxon>Sar</taxon>
        <taxon>Stramenopiles</taxon>
        <taxon>Ochrophyta</taxon>
        <taxon>Bacillariophyta</taxon>
        <taxon>Bacillariophyceae</taxon>
        <taxon>Bacillariophycidae</taxon>
        <taxon>Naviculales</taxon>
        <taxon>Naviculaceae</taxon>
        <taxon>Seminavis</taxon>
    </lineage>
</organism>
<dbReference type="Gene3D" id="3.40.50.12780">
    <property type="entry name" value="N-terminal domain of ligase-like"/>
    <property type="match status" value="1"/>
</dbReference>
<name>A0A9N8DB46_9STRA</name>
<dbReference type="InterPro" id="IPR000873">
    <property type="entry name" value="AMP-dep_synth/lig_dom"/>
</dbReference>
<evidence type="ECO:0000256" key="1">
    <source>
        <dbReference type="ARBA" id="ARBA00006432"/>
    </source>
</evidence>
<evidence type="ECO:0000256" key="4">
    <source>
        <dbReference type="SAM" id="Phobius"/>
    </source>
</evidence>
<protein>
    <submittedName>
        <fullName evidence="8">7a-methyl-1,5-dioxo-octahydro-1H-inden-4-yl</fullName>
    </submittedName>
</protein>
<evidence type="ECO:0000313" key="9">
    <source>
        <dbReference type="Proteomes" id="UP001153069"/>
    </source>
</evidence>
<dbReference type="EMBL" id="CAICTM010000064">
    <property type="protein sequence ID" value="CAB9499627.1"/>
    <property type="molecule type" value="Genomic_DNA"/>
</dbReference>
<evidence type="ECO:0000313" key="8">
    <source>
        <dbReference type="EMBL" id="CAB9499627.1"/>
    </source>
</evidence>
<feature type="compositionally biased region" description="Low complexity" evidence="3">
    <location>
        <begin position="1269"/>
        <end position="1290"/>
    </location>
</feature>
<dbReference type="Pfam" id="PF00501">
    <property type="entry name" value="AMP-binding"/>
    <property type="match status" value="1"/>
</dbReference>
<feature type="transmembrane region" description="Helical" evidence="4">
    <location>
        <begin position="787"/>
        <end position="811"/>
    </location>
</feature>
<comment type="similarity">
    <text evidence="1">Belongs to the ATP-dependent AMP-binding enzyme family.</text>
</comment>
<comment type="caution">
    <text evidence="8">The sequence shown here is derived from an EMBL/GenBank/DDBJ whole genome shotgun (WGS) entry which is preliminary data.</text>
</comment>
<feature type="transmembrane region" description="Helical" evidence="4">
    <location>
        <begin position="878"/>
        <end position="899"/>
    </location>
</feature>
<dbReference type="GO" id="GO:0031956">
    <property type="term" value="F:medium-chain fatty acid-CoA ligase activity"/>
    <property type="evidence" value="ECO:0007669"/>
    <property type="project" value="TreeGrafter"/>
</dbReference>
<gene>
    <name evidence="8" type="ORF">SEMRO_65_G036780.1</name>
</gene>
<dbReference type="Pfam" id="PF01757">
    <property type="entry name" value="Acyl_transf_3"/>
    <property type="match status" value="1"/>
</dbReference>
<keyword evidence="4" id="KW-0812">Transmembrane</keyword>
<dbReference type="InterPro" id="IPR025110">
    <property type="entry name" value="AMP-bd_C"/>
</dbReference>
<feature type="transmembrane region" description="Helical" evidence="4">
    <location>
        <begin position="1067"/>
        <end position="1089"/>
    </location>
</feature>
<feature type="transmembrane region" description="Helical" evidence="4">
    <location>
        <begin position="849"/>
        <end position="866"/>
    </location>
</feature>
<evidence type="ECO:0000259" key="5">
    <source>
        <dbReference type="Pfam" id="PF00501"/>
    </source>
</evidence>
<feature type="domain" description="Acyltransferase 3" evidence="6">
    <location>
        <begin position="721"/>
        <end position="1126"/>
    </location>
</feature>
<evidence type="ECO:0000259" key="6">
    <source>
        <dbReference type="Pfam" id="PF01757"/>
    </source>
</evidence>
<dbReference type="PANTHER" id="PTHR43201">
    <property type="entry name" value="ACYL-COA SYNTHETASE"/>
    <property type="match status" value="1"/>
</dbReference>
<evidence type="ECO:0000256" key="2">
    <source>
        <dbReference type="ARBA" id="ARBA00022598"/>
    </source>
</evidence>
<feature type="domain" description="AMP-binding enzyme C-terminal" evidence="7">
    <location>
        <begin position="560"/>
        <end position="635"/>
    </location>
</feature>
<dbReference type="Pfam" id="PF13193">
    <property type="entry name" value="AMP-binding_C"/>
    <property type="match status" value="1"/>
</dbReference>
<dbReference type="Gene3D" id="3.30.300.30">
    <property type="match status" value="1"/>
</dbReference>
<dbReference type="InterPro" id="IPR042099">
    <property type="entry name" value="ANL_N_sf"/>
</dbReference>
<keyword evidence="4" id="KW-1133">Transmembrane helix</keyword>
<feature type="domain" description="AMP-dependent synthetase/ligase" evidence="5">
    <location>
        <begin position="94"/>
        <end position="510"/>
    </location>
</feature>
<dbReference type="GO" id="GO:0016747">
    <property type="term" value="F:acyltransferase activity, transferring groups other than amino-acyl groups"/>
    <property type="evidence" value="ECO:0007669"/>
    <property type="project" value="InterPro"/>
</dbReference>
<evidence type="ECO:0000259" key="7">
    <source>
        <dbReference type="Pfam" id="PF13193"/>
    </source>
</evidence>
<reference evidence="8" key="1">
    <citation type="submission" date="2020-06" db="EMBL/GenBank/DDBJ databases">
        <authorList>
            <consortium name="Plant Systems Biology data submission"/>
        </authorList>
    </citation>
    <scope>NUCLEOTIDE SEQUENCE</scope>
    <source>
        <strain evidence="8">D6</strain>
    </source>
</reference>
<sequence length="1290" mass="142972">MSTEEMSIEVVMPDCCQPSNSSGVLEPFHGQPRPHGQPHPTLQQVDALAHDVESLRRNLGVHDPLLNWQVSRHEMNLCDIRTWFPNDDHVAFYSPAAKTTDIPSYDRLTYRQLHKALDQCPSFAASPTSDTNVAIVLPVDHMAHTAMALLSVISVGAVAVPLDPRMPTFRVLEAMQQLDCAAFVASQSILLEGKLPLLEKQPDGTYKTSPALMQENSTEENRRLVEYFTNDVKEIRMVDCGVCGRLDWTILEKTGTGDEGIVWAVQSSKLSKNSQKAKQTTNPQKTAMLLRTSGTTNKPKVVPISHSHLAFAATGIASALALKRDDCNCNSMPFYHIGGISANLLAVLISGGSVIMAGPLTDPDVFLDHIETTPGKDVTATWYYAGPSMHKAILLMAESRWEANFRCLPNNLRFVRSASAHLNHDMALRLSRVFECQVIPTYGMSEAMPICSSAPIDVRFRPPCEVIDSVGYSVGTSIRILDPETDEVLEYGSDQVGEISVKGPGVISHYVGLDVTKTHTPDGWLKTGDRGTLDRQGRLFIKGRSKEMIKRGGEQVWPNEIDDVVEKVAGVATAVTFGVPNELWGEEVAVAVVLSDGDQIDNEAYIHNLENQIMETCRSKLDDLSMPQQIKFLPSTSCLLKGSTGKYIRSKMASHLGITAVDTGALRVLESVGQFKKAANLPATPTTVCTSAFDGSNSENNDVPWWDSTNEDGRRVMPSDALNGLRFLVACVVVGVHVGQYPNLSWVKLQAYQPNMMIFFGIGGFQIACSVARSVKERWASFVGSKIGSLHTLFVLAQLFTLPSYILFFAFDENGNMKWDMTEWIKFSIQFLFATITGMGHGFDVNKFTWFQSTFYMFLIMFPFLDDFLRRQTLKWQGILLVLFGILAAGIWGLLYLIVPSDIFWGPLYPVGWSIVTWLPLLVAGMLAAYFFRRIAEYYLKQRNKDLEERNEAQPQSDDPDTLLVEDVAAYSKIWGWATDVCSFILLLFAIAVAASPNCLCVHNDTIEAMRPGEPLPEEECSFSDGREDYRWICGITHEEWINVIQPDPNHIEYGRFPTMFGGAIGYLRTIAPLLLFWIAAMGFGNGYTAKFFSSRIMTRLAPLGYPVYLLHMGTARYYWIATRGWVKQDWWELGGEIPFPVQCISLGVRVCSFVSKCVKCITCQKAQEQELENDDSFDGQIKVSTYNQVKTMVRGLTGVDVNRSIKLKYLGLDSLGATALLGMLRASVPAAKNLTIQQLQECETVGCLSDFLDESSSLISGDDTRQTGSGDMESGDSGSSDRSSNHSSP</sequence>
<dbReference type="GO" id="GO:0006631">
    <property type="term" value="P:fatty acid metabolic process"/>
    <property type="evidence" value="ECO:0007669"/>
    <property type="project" value="TreeGrafter"/>
</dbReference>
<proteinExistence type="inferred from homology"/>
<feature type="region of interest" description="Disordered" evidence="3">
    <location>
        <begin position="1257"/>
        <end position="1290"/>
    </location>
</feature>
<keyword evidence="9" id="KW-1185">Reference proteome</keyword>
<dbReference type="InterPro" id="IPR002656">
    <property type="entry name" value="Acyl_transf_3_dom"/>
</dbReference>
<keyword evidence="2" id="KW-0436">Ligase</keyword>
<dbReference type="PANTHER" id="PTHR43201:SF5">
    <property type="entry name" value="MEDIUM-CHAIN ACYL-COA LIGASE ACSF2, MITOCHONDRIAL"/>
    <property type="match status" value="1"/>
</dbReference>
<feature type="transmembrane region" description="Helical" evidence="4">
    <location>
        <begin position="756"/>
        <end position="775"/>
    </location>
</feature>
<accession>A0A9N8DB46</accession>
<feature type="transmembrane region" description="Helical" evidence="4">
    <location>
        <begin position="911"/>
        <end position="932"/>
    </location>
</feature>
<dbReference type="SUPFAM" id="SSF56801">
    <property type="entry name" value="Acetyl-CoA synthetase-like"/>
    <property type="match status" value="1"/>
</dbReference>
<dbReference type="Proteomes" id="UP001153069">
    <property type="component" value="Unassembled WGS sequence"/>
</dbReference>
<dbReference type="InterPro" id="IPR045851">
    <property type="entry name" value="AMP-bd_C_sf"/>
</dbReference>
<evidence type="ECO:0000256" key="3">
    <source>
        <dbReference type="SAM" id="MobiDB-lite"/>
    </source>
</evidence>